<evidence type="ECO:0000259" key="2">
    <source>
        <dbReference type="Pfam" id="PF01636"/>
    </source>
</evidence>
<organism evidence="3 4">
    <name type="scientific">Streptomyces alanosinicus</name>
    <dbReference type="NCBI Taxonomy" id="68171"/>
    <lineage>
        <taxon>Bacteria</taxon>
        <taxon>Bacillati</taxon>
        <taxon>Actinomycetota</taxon>
        <taxon>Actinomycetes</taxon>
        <taxon>Kitasatosporales</taxon>
        <taxon>Streptomycetaceae</taxon>
        <taxon>Streptomyces</taxon>
    </lineage>
</organism>
<sequence length="284" mass="30566">MEMGSVDIAGEEGHGAGWTPVHVDRSGRSLWHVPGSGTSGAGTGRYIKQYATPAPYERELRALQQMPDGLAPHILEHRRNPPTLVLAEVPGVPLDDPAAGHPSKWMQQVLEAVVASVGLPGPWPYDPPTQITELQAELAAALGSRAPASIRALHKAIQEPLRVACHGDATPPNVLVDPEQPRAWLLDFEFYGPGDPLHDIAALCLTPSLDLLAGTRLELLRQGRLMVEAKTEMSLADRMAGAIAIWAVQCAAWHRRHRPATDGFEKAVLANATHAIEASERGLL</sequence>
<dbReference type="InterPro" id="IPR002575">
    <property type="entry name" value="Aminoglycoside_PTrfase"/>
</dbReference>
<dbReference type="Pfam" id="PF01636">
    <property type="entry name" value="APH"/>
    <property type="match status" value="1"/>
</dbReference>
<keyword evidence="4" id="KW-1185">Reference proteome</keyword>
<evidence type="ECO:0000313" key="4">
    <source>
        <dbReference type="Proteomes" id="UP000655443"/>
    </source>
</evidence>
<gene>
    <name evidence="3" type="ORF">GCM10010339_70670</name>
</gene>
<dbReference type="AlphaFoldDB" id="A0A918YPR3"/>
<feature type="region of interest" description="Disordered" evidence="1">
    <location>
        <begin position="1"/>
        <end position="21"/>
    </location>
</feature>
<reference evidence="3" key="2">
    <citation type="submission" date="2020-09" db="EMBL/GenBank/DDBJ databases">
        <authorList>
            <person name="Sun Q."/>
            <person name="Ohkuma M."/>
        </authorList>
    </citation>
    <scope>NUCLEOTIDE SEQUENCE</scope>
    <source>
        <strain evidence="3">JCM 4714</strain>
    </source>
</reference>
<evidence type="ECO:0000313" key="3">
    <source>
        <dbReference type="EMBL" id="GHE11356.1"/>
    </source>
</evidence>
<dbReference type="InterPro" id="IPR011009">
    <property type="entry name" value="Kinase-like_dom_sf"/>
</dbReference>
<protein>
    <recommendedName>
        <fullName evidence="2">Aminoglycoside phosphotransferase domain-containing protein</fullName>
    </recommendedName>
</protein>
<dbReference type="Proteomes" id="UP000655443">
    <property type="component" value="Unassembled WGS sequence"/>
</dbReference>
<dbReference type="SUPFAM" id="SSF56112">
    <property type="entry name" value="Protein kinase-like (PK-like)"/>
    <property type="match status" value="1"/>
</dbReference>
<name>A0A918YPR3_9ACTN</name>
<feature type="domain" description="Aminoglycoside phosphotransferase" evidence="2">
    <location>
        <begin position="86"/>
        <end position="205"/>
    </location>
</feature>
<dbReference type="Gene3D" id="3.90.1200.10">
    <property type="match status" value="1"/>
</dbReference>
<dbReference type="EMBL" id="BMVG01000028">
    <property type="protein sequence ID" value="GHE11356.1"/>
    <property type="molecule type" value="Genomic_DNA"/>
</dbReference>
<evidence type="ECO:0000256" key="1">
    <source>
        <dbReference type="SAM" id="MobiDB-lite"/>
    </source>
</evidence>
<comment type="caution">
    <text evidence="3">The sequence shown here is derived from an EMBL/GenBank/DDBJ whole genome shotgun (WGS) entry which is preliminary data.</text>
</comment>
<reference evidence="3" key="1">
    <citation type="journal article" date="2014" name="Int. J. Syst. Evol. Microbiol.">
        <title>Complete genome sequence of Corynebacterium casei LMG S-19264T (=DSM 44701T), isolated from a smear-ripened cheese.</title>
        <authorList>
            <consortium name="US DOE Joint Genome Institute (JGI-PGF)"/>
            <person name="Walter F."/>
            <person name="Albersmeier A."/>
            <person name="Kalinowski J."/>
            <person name="Ruckert C."/>
        </authorList>
    </citation>
    <scope>NUCLEOTIDE SEQUENCE</scope>
    <source>
        <strain evidence="3">JCM 4714</strain>
    </source>
</reference>
<proteinExistence type="predicted"/>
<accession>A0A918YPR3</accession>